<feature type="non-terminal residue" evidence="1">
    <location>
        <position position="1"/>
    </location>
</feature>
<sequence>YNIRVFAIEYNYSKELSFIEDYYGVSETPMLIIDYGIKLPGLSTYDQIKSSIKK</sequence>
<protein>
    <recommendedName>
        <fullName evidence="2">Thioredoxin-like fold domain-containing protein</fullName>
    </recommendedName>
</protein>
<accession>X1VVW6</accession>
<evidence type="ECO:0000313" key="1">
    <source>
        <dbReference type="EMBL" id="GAJ22371.1"/>
    </source>
</evidence>
<gene>
    <name evidence="1" type="ORF">S12H4_62896</name>
</gene>
<comment type="caution">
    <text evidence="1">The sequence shown here is derived from an EMBL/GenBank/DDBJ whole genome shotgun (WGS) entry which is preliminary data.</text>
</comment>
<dbReference type="EMBL" id="BARW01042445">
    <property type="protein sequence ID" value="GAJ22371.1"/>
    <property type="molecule type" value="Genomic_DNA"/>
</dbReference>
<organism evidence="1">
    <name type="scientific">marine sediment metagenome</name>
    <dbReference type="NCBI Taxonomy" id="412755"/>
    <lineage>
        <taxon>unclassified sequences</taxon>
        <taxon>metagenomes</taxon>
        <taxon>ecological metagenomes</taxon>
    </lineage>
</organism>
<dbReference type="AlphaFoldDB" id="X1VVW6"/>
<name>X1VVW6_9ZZZZ</name>
<reference evidence="1" key="1">
    <citation type="journal article" date="2014" name="Front. Microbiol.">
        <title>High frequency of phylogenetically diverse reductive dehalogenase-homologous genes in deep subseafloor sedimentary metagenomes.</title>
        <authorList>
            <person name="Kawai M."/>
            <person name="Futagami T."/>
            <person name="Toyoda A."/>
            <person name="Takaki Y."/>
            <person name="Nishi S."/>
            <person name="Hori S."/>
            <person name="Arai W."/>
            <person name="Tsubouchi T."/>
            <person name="Morono Y."/>
            <person name="Uchiyama I."/>
            <person name="Ito T."/>
            <person name="Fujiyama A."/>
            <person name="Inagaki F."/>
            <person name="Takami H."/>
        </authorList>
    </citation>
    <scope>NUCLEOTIDE SEQUENCE</scope>
    <source>
        <strain evidence="1">Expedition CK06-06</strain>
    </source>
</reference>
<proteinExistence type="predicted"/>
<evidence type="ECO:0008006" key="2">
    <source>
        <dbReference type="Google" id="ProtNLM"/>
    </source>
</evidence>